<dbReference type="PATRIC" id="fig|1423.173.peg.4922"/>
<dbReference type="AlphaFoldDB" id="A0A0D1IWW4"/>
<reference evidence="1 2" key="1">
    <citation type="submission" date="2014-12" db="EMBL/GenBank/DDBJ databases">
        <title>Comparative genome analysis of Bacillus coagulans HM-08, Clostridium butyricum HM-68, Bacillus subtilis HM-66 and Bacillus licheniformis BL-09.</title>
        <authorList>
            <person name="Zhang H."/>
        </authorList>
    </citation>
    <scope>NUCLEOTIDE SEQUENCE [LARGE SCALE GENOMIC DNA]</scope>
    <source>
        <strain evidence="1 2">HM-66</strain>
    </source>
</reference>
<organism evidence="1 2">
    <name type="scientific">Bacillus subtilis</name>
    <dbReference type="NCBI Taxonomy" id="1423"/>
    <lineage>
        <taxon>Bacteria</taxon>
        <taxon>Bacillati</taxon>
        <taxon>Bacillota</taxon>
        <taxon>Bacilli</taxon>
        <taxon>Bacillales</taxon>
        <taxon>Bacillaceae</taxon>
        <taxon>Bacillus</taxon>
    </lineage>
</organism>
<accession>A0A0D1IWW4</accession>
<comment type="caution">
    <text evidence="1">The sequence shown here is derived from an EMBL/GenBank/DDBJ whole genome shotgun (WGS) entry which is preliminary data.</text>
</comment>
<dbReference type="EMBL" id="JXBC01000014">
    <property type="protein sequence ID" value="KIU04469.1"/>
    <property type="molecule type" value="Genomic_DNA"/>
</dbReference>
<evidence type="ECO:0000313" key="2">
    <source>
        <dbReference type="Proteomes" id="UP000032247"/>
    </source>
</evidence>
<gene>
    <name evidence="1" type="ORF">SC09_contig8orf00121</name>
</gene>
<protein>
    <submittedName>
        <fullName evidence="1">Uncharacterized protein</fullName>
    </submittedName>
</protein>
<evidence type="ECO:0000313" key="1">
    <source>
        <dbReference type="EMBL" id="KIU04469.1"/>
    </source>
</evidence>
<dbReference type="Proteomes" id="UP000032247">
    <property type="component" value="Unassembled WGS sequence"/>
</dbReference>
<sequence>MKESILDYIGFTGELYCELSSRMTDREIADRELHISPSTLSKWKKENGIADYNSSFYEFSFDDWISRMEEGLSEEEVAKEYGFQSFTTYIQYKKRRGIPLKYARVYRKKEII</sequence>
<name>A0A0D1IWW4_BACIU</name>
<dbReference type="RefSeq" id="WP_052501900.1">
    <property type="nucleotide sequence ID" value="NZ_CP061871.1"/>
</dbReference>
<proteinExistence type="predicted"/>